<organism evidence="1 2">
    <name type="scientific">Avena sativa</name>
    <name type="common">Oat</name>
    <dbReference type="NCBI Taxonomy" id="4498"/>
    <lineage>
        <taxon>Eukaryota</taxon>
        <taxon>Viridiplantae</taxon>
        <taxon>Streptophyta</taxon>
        <taxon>Embryophyta</taxon>
        <taxon>Tracheophyta</taxon>
        <taxon>Spermatophyta</taxon>
        <taxon>Magnoliopsida</taxon>
        <taxon>Liliopsida</taxon>
        <taxon>Poales</taxon>
        <taxon>Poaceae</taxon>
        <taxon>BOP clade</taxon>
        <taxon>Pooideae</taxon>
        <taxon>Poodae</taxon>
        <taxon>Poeae</taxon>
        <taxon>Poeae Chloroplast Group 1 (Aveneae type)</taxon>
        <taxon>Aveninae</taxon>
        <taxon>Avena</taxon>
    </lineage>
</organism>
<name>A0ACD5YGJ5_AVESA</name>
<reference evidence="1" key="1">
    <citation type="submission" date="2021-05" db="EMBL/GenBank/DDBJ databases">
        <authorList>
            <person name="Scholz U."/>
            <person name="Mascher M."/>
            <person name="Fiebig A."/>
        </authorList>
    </citation>
    <scope>NUCLEOTIDE SEQUENCE [LARGE SCALE GENOMIC DNA]</scope>
</reference>
<accession>A0ACD5YGJ5</accession>
<protein>
    <submittedName>
        <fullName evidence="1">Uncharacterized protein</fullName>
    </submittedName>
</protein>
<evidence type="ECO:0000313" key="1">
    <source>
        <dbReference type="EnsemblPlants" id="AVESA.00010b.r2.5DG0966030.1.CDS.1"/>
    </source>
</evidence>
<reference evidence="1" key="2">
    <citation type="submission" date="2025-09" db="UniProtKB">
        <authorList>
            <consortium name="EnsemblPlants"/>
        </authorList>
    </citation>
    <scope>IDENTIFICATION</scope>
</reference>
<evidence type="ECO:0000313" key="2">
    <source>
        <dbReference type="Proteomes" id="UP001732700"/>
    </source>
</evidence>
<proteinExistence type="predicted"/>
<sequence length="505" mass="56724">MEAADGGGEALEDLLALVMVVSSKGMVAWVPALGVAPNGSGRDAMETALAQDAWVPAEAAWWTGWIPGPDSVVMDGPEALAVAVRYGWISPSSALVMELEQNQDFFAPMYVPDNHAAAAASMGNTALYLALLSLPAREVARCRMVCRLWRDITSTEDFRLDHHDHHFRTPMPLFFFLDPRLVRPNLCAVDIRNRVPRQVIRYARPPNHEVLMIHGSCAGVLLLSSGRRLYACNPCTRRWTRLAPVQLHFDIIGFYFTVTDRDQDPGDFEFHVLCRDRRKSRCAYWICTLGTTGLTRRCIGRRCRPIELRRVLRRGIAPSCNIPPVFFCGYLHWPPKAALDNSNVLLVFDTRDEYFSQIPPPSIQVGGEDVPVVGRQVFEIDQHIAMTAISLPTATVDVWVRSNITAIWSRLYSIRVPVEEIRLNNSCHHNASVFAVAHDRNDLVQCPRILLQCDALGDELQRYELADHWTSLSGHTLEESLLLHPDILPMQDTDAVDGDPPFFQN</sequence>
<keyword evidence="2" id="KW-1185">Reference proteome</keyword>
<dbReference type="Proteomes" id="UP001732700">
    <property type="component" value="Chromosome 5D"/>
</dbReference>
<dbReference type="EnsemblPlants" id="AVESA.00010b.r2.5DG0966030.1">
    <property type="protein sequence ID" value="AVESA.00010b.r2.5DG0966030.1.CDS.1"/>
    <property type="gene ID" value="AVESA.00010b.r2.5DG0966030"/>
</dbReference>